<keyword evidence="2" id="KW-0812">Transmembrane</keyword>
<feature type="transmembrane region" description="Helical" evidence="2">
    <location>
        <begin position="584"/>
        <end position="607"/>
    </location>
</feature>
<evidence type="ECO:0000313" key="4">
    <source>
        <dbReference type="EMBL" id="EGG19967.1"/>
    </source>
</evidence>
<organism evidence="4 5">
    <name type="scientific">Cavenderia fasciculata</name>
    <name type="common">Slime mold</name>
    <name type="synonym">Dictyostelium fasciculatum</name>
    <dbReference type="NCBI Taxonomy" id="261658"/>
    <lineage>
        <taxon>Eukaryota</taxon>
        <taxon>Amoebozoa</taxon>
        <taxon>Evosea</taxon>
        <taxon>Eumycetozoa</taxon>
        <taxon>Dictyostelia</taxon>
        <taxon>Acytosteliales</taxon>
        <taxon>Cavenderiaceae</taxon>
        <taxon>Cavenderia</taxon>
    </lineage>
</organism>
<dbReference type="Proteomes" id="UP000007797">
    <property type="component" value="Unassembled WGS sequence"/>
</dbReference>
<feature type="compositionally biased region" description="Low complexity" evidence="1">
    <location>
        <begin position="663"/>
        <end position="677"/>
    </location>
</feature>
<evidence type="ECO:0000256" key="2">
    <source>
        <dbReference type="SAM" id="Phobius"/>
    </source>
</evidence>
<proteinExistence type="predicted"/>
<keyword evidence="5" id="KW-1185">Reference proteome</keyword>
<dbReference type="OMA" id="CIDECTI"/>
<feature type="region of interest" description="Disordered" evidence="1">
    <location>
        <begin position="634"/>
        <end position="699"/>
    </location>
</feature>
<feature type="chain" id="PRO_5003313410" evidence="3">
    <location>
        <begin position="25"/>
        <end position="699"/>
    </location>
</feature>
<evidence type="ECO:0000256" key="3">
    <source>
        <dbReference type="SAM" id="SignalP"/>
    </source>
</evidence>
<sequence>MKIRIDILLLVVLLLASNVQFTRSSNDQQQEQIKSYMNVDPSWGLSIRSNQNTYQSSIISNEMIQIIDSNSDVWVPKPIEFTVSSNIAQIEIKTNFYGSLKNGYEIKRNESLYQGNCIGKFCCDSVGLPLIANAIAYNNSIPNLIYQMLPAPLINITGQLSVLKPVPLNVPFSPMQSYQSSSLNVSVYTDISDLTWLNAFIDNYYLVLSQPPLPLSPKFIAKSYVGDSPQKIGMSTTTYNNQPMSDVCSKNTVATSTDNPYDQFAVASLLESILTNCTLNLKDSILSTQLGISTQNVVVLNCPKQDLVSLHSIWFNSQTYPIVKSSPLPTVKNVGVDPILDEYTTITNLYIDIENIGSGLSVYSISLLNCCSTLGDCEPIKYQTDPKQLLINSGKTSRLSFTIRSFEPLNPSQYCNVGIIGGIKQYEPVKVDFSTTTNTYIPDPQYLSTVGTCPSGTITLSRQSKLYCIPTPRCTMDQVADPVLGLCRPKPTLPSTPDSSPNLLFYSTTSGSLQTVPGCDGFYDPSTNTCTEFLNYTSPGDSSMCETNLSSSTPSDCVNTDGVSFNETVIMPGSSSKVLNQSGLIIIILLVVVVVALIGLCVYRCFFKKSDLEKTLKKLKVIQAKESFIFETNQKNNQHQQQQRNNNNNQGSQQPTTRRNNISSRNGQPPQQQQQQRSRPRPRPNNNNPKRGINNGLLG</sequence>
<dbReference type="KEGG" id="dfa:DFA_07078"/>
<reference evidence="5" key="1">
    <citation type="journal article" date="2011" name="Genome Res.">
        <title>Phylogeny-wide analysis of social amoeba genomes highlights ancient origins for complex intercellular communication.</title>
        <authorList>
            <person name="Heidel A.J."/>
            <person name="Lawal H.M."/>
            <person name="Felder M."/>
            <person name="Schilde C."/>
            <person name="Helps N.R."/>
            <person name="Tunggal B."/>
            <person name="Rivero F."/>
            <person name="John U."/>
            <person name="Schleicher M."/>
            <person name="Eichinger L."/>
            <person name="Platzer M."/>
            <person name="Noegel A.A."/>
            <person name="Schaap P."/>
            <person name="Gloeckner G."/>
        </authorList>
    </citation>
    <scope>NUCLEOTIDE SEQUENCE [LARGE SCALE GENOMIC DNA]</scope>
    <source>
        <strain evidence="5">SH3</strain>
    </source>
</reference>
<dbReference type="AlphaFoldDB" id="F4PVF3"/>
<dbReference type="EMBL" id="GL883013">
    <property type="protein sequence ID" value="EGG19967.1"/>
    <property type="molecule type" value="Genomic_DNA"/>
</dbReference>
<evidence type="ECO:0000256" key="1">
    <source>
        <dbReference type="SAM" id="MobiDB-lite"/>
    </source>
</evidence>
<dbReference type="RefSeq" id="XP_004366950.1">
    <property type="nucleotide sequence ID" value="XM_004366893.1"/>
</dbReference>
<accession>F4PVF3</accession>
<keyword evidence="2" id="KW-1133">Transmembrane helix</keyword>
<name>F4PVF3_CACFS</name>
<dbReference type="GeneID" id="14872135"/>
<keyword evidence="3" id="KW-0732">Signal</keyword>
<gene>
    <name evidence="4" type="ORF">DFA_07078</name>
</gene>
<dbReference type="OrthoDB" id="10641683at2759"/>
<feature type="signal peptide" evidence="3">
    <location>
        <begin position="1"/>
        <end position="24"/>
    </location>
</feature>
<protein>
    <submittedName>
        <fullName evidence="4">Uncharacterized protein</fullName>
    </submittedName>
</protein>
<keyword evidence="2" id="KW-0472">Membrane</keyword>
<feature type="compositionally biased region" description="Low complexity" evidence="1">
    <location>
        <begin position="634"/>
        <end position="654"/>
    </location>
</feature>
<evidence type="ECO:0000313" key="5">
    <source>
        <dbReference type="Proteomes" id="UP000007797"/>
    </source>
</evidence>
<feature type="compositionally biased region" description="Low complexity" evidence="1">
    <location>
        <begin position="684"/>
        <end position="699"/>
    </location>
</feature>